<keyword evidence="3" id="KW-1185">Reference proteome</keyword>
<reference evidence="4" key="2">
    <citation type="submission" date="2025-08" db="UniProtKB">
        <authorList>
            <consortium name="RefSeq"/>
        </authorList>
    </citation>
    <scope>IDENTIFICATION</scope>
    <source>
        <tissue evidence="4">Young leaves</tissue>
    </source>
</reference>
<feature type="region of interest" description="Disordered" evidence="1">
    <location>
        <begin position="1"/>
        <end position="149"/>
    </location>
</feature>
<accession>A0A8B7CAE2</accession>
<evidence type="ECO:0000259" key="2">
    <source>
        <dbReference type="PROSITE" id="PS50030"/>
    </source>
</evidence>
<dbReference type="Proteomes" id="UP000228380">
    <property type="component" value="Chromosome 1"/>
</dbReference>
<feature type="domain" description="UBA" evidence="2">
    <location>
        <begin position="149"/>
        <end position="201"/>
    </location>
</feature>
<feature type="compositionally biased region" description="Basic residues" evidence="1">
    <location>
        <begin position="135"/>
        <end position="144"/>
    </location>
</feature>
<feature type="region of interest" description="Disordered" evidence="1">
    <location>
        <begin position="260"/>
        <end position="291"/>
    </location>
</feature>
<organism evidence="3 4">
    <name type="scientific">Phoenix dactylifera</name>
    <name type="common">Date palm</name>
    <dbReference type="NCBI Taxonomy" id="42345"/>
    <lineage>
        <taxon>Eukaryota</taxon>
        <taxon>Viridiplantae</taxon>
        <taxon>Streptophyta</taxon>
        <taxon>Embryophyta</taxon>
        <taxon>Tracheophyta</taxon>
        <taxon>Spermatophyta</taxon>
        <taxon>Magnoliopsida</taxon>
        <taxon>Liliopsida</taxon>
        <taxon>Arecaceae</taxon>
        <taxon>Coryphoideae</taxon>
        <taxon>Phoeniceae</taxon>
        <taxon>Phoenix</taxon>
    </lineage>
</organism>
<evidence type="ECO:0000313" key="3">
    <source>
        <dbReference type="Proteomes" id="UP000228380"/>
    </source>
</evidence>
<feature type="compositionally biased region" description="Basic and acidic residues" evidence="1">
    <location>
        <begin position="71"/>
        <end position="80"/>
    </location>
</feature>
<dbReference type="InterPro" id="IPR015940">
    <property type="entry name" value="UBA"/>
</dbReference>
<dbReference type="RefSeq" id="XP_008795131.1">
    <property type="nucleotide sequence ID" value="XM_008796909.4"/>
</dbReference>
<feature type="compositionally biased region" description="Polar residues" evidence="1">
    <location>
        <begin position="333"/>
        <end position="348"/>
    </location>
</feature>
<feature type="compositionally biased region" description="Basic and acidic residues" evidence="1">
    <location>
        <begin position="316"/>
        <end position="325"/>
    </location>
</feature>
<name>A0A8B7CAE2_PHODC</name>
<protein>
    <submittedName>
        <fullName evidence="4">Uncharacterized protein LOC103710964</fullName>
    </submittedName>
</protein>
<evidence type="ECO:0000256" key="1">
    <source>
        <dbReference type="SAM" id="MobiDB-lite"/>
    </source>
</evidence>
<sequence>MSPASKSKSKDKTTRAAKEQQKVSSKPSSTTANGGNGVPTGAYNPVLGTFHTLETTPSVALPGAHNNGRFRTIDETEEHSSSSLGTAGEFDSASNNGSCSGESEDQKEKTTSATPRIEPIPGCDTDKRDKIRQKNERKHQRQRERRAQELHERCNGYLMSRKLETLAQQLVQMGFSSESATMALIQNEGRLEESVSWLFEVGEERKHEVATNLEGGVNLKIDITDELAKIADMEVGFKCTKLEVERAVVACEGDLEKAEETLKAQKQESASSPPKLEESGDPAAVSSSNNKMAMSAQSLAVRTQVKGIASAAGRQQRRDERDFNHAKSAATGVVSQESANRNLQSSRRPQPKPAPLEKRWLSTSSAPSVSYSASPLQAAVSPNKPEAHYVMAGNEVKANLQAGTLREPVIVMQRPISINAKQSVQSTSLGFSSSPPASTGWYSNGMSGMEVMKVANGGLAHSLSSLGLNGSSPQQFVPQNHFQTSVSSPMESGAMGWGGSWNSSGTSSSSLAVPSSLGLFTGWGSSGSSASSPVDWSTGGSTPRDYTSIDWSLDLALLRPSVKSDRLSDTWSTMSMGGKVARPVVNDSGVYIAGLQYGSLASDSTSSAGSHEWTSPFAGKDLLRVPRQFVTSPSQ</sequence>
<proteinExistence type="predicted"/>
<dbReference type="GeneID" id="103710964"/>
<dbReference type="PANTHER" id="PTHR35294">
    <property type="entry name" value="UBIQUITIN-ASSOCIATED/TRANSLATION ELONGATION FACTOR EF1B PROTEIN"/>
    <property type="match status" value="1"/>
</dbReference>
<dbReference type="SUPFAM" id="SSF46934">
    <property type="entry name" value="UBA-like"/>
    <property type="match status" value="1"/>
</dbReference>
<dbReference type="AlphaFoldDB" id="A0A8B7CAE2"/>
<feature type="compositionally biased region" description="Polar residues" evidence="1">
    <location>
        <begin position="92"/>
        <end position="101"/>
    </location>
</feature>
<dbReference type="KEGG" id="pda:103710964"/>
<feature type="region of interest" description="Disordered" evidence="1">
    <location>
        <begin position="307"/>
        <end position="361"/>
    </location>
</feature>
<dbReference type="OrthoDB" id="515654at2759"/>
<reference evidence="3" key="1">
    <citation type="journal article" date="2019" name="Nat. Commun.">
        <title>Genome-wide association mapping of date palm fruit traits.</title>
        <authorList>
            <person name="Hazzouri K.M."/>
            <person name="Gros-Balthazard M."/>
            <person name="Flowers J.M."/>
            <person name="Copetti D."/>
            <person name="Lemansour A."/>
            <person name="Lebrun M."/>
            <person name="Masmoudi K."/>
            <person name="Ferrand S."/>
            <person name="Dhar M.I."/>
            <person name="Fresquez Z.A."/>
            <person name="Rosas U."/>
            <person name="Zhang J."/>
            <person name="Talag J."/>
            <person name="Lee S."/>
            <person name="Kudrna D."/>
            <person name="Powell R.F."/>
            <person name="Leitch I.J."/>
            <person name="Krueger R.R."/>
            <person name="Wing R.A."/>
            <person name="Amiri K.M.A."/>
            <person name="Purugganan M.D."/>
        </authorList>
    </citation>
    <scope>NUCLEOTIDE SEQUENCE [LARGE SCALE GENOMIC DNA]</scope>
    <source>
        <strain evidence="3">cv. Khalas</strain>
    </source>
</reference>
<feature type="compositionally biased region" description="Polar residues" evidence="1">
    <location>
        <begin position="22"/>
        <end position="33"/>
    </location>
</feature>
<dbReference type="PROSITE" id="PS50030">
    <property type="entry name" value="UBA"/>
    <property type="match status" value="1"/>
</dbReference>
<dbReference type="InterPro" id="IPR009060">
    <property type="entry name" value="UBA-like_sf"/>
</dbReference>
<dbReference type="PANTHER" id="PTHR35294:SF1">
    <property type="entry name" value="OS05G0409000 PROTEIN"/>
    <property type="match status" value="1"/>
</dbReference>
<dbReference type="Gene3D" id="1.10.8.10">
    <property type="entry name" value="DNA helicase RuvA subunit, C-terminal domain"/>
    <property type="match status" value="1"/>
</dbReference>
<evidence type="ECO:0000313" key="4">
    <source>
        <dbReference type="RefSeq" id="XP_008795131.1"/>
    </source>
</evidence>
<feature type="compositionally biased region" description="Basic and acidic residues" evidence="1">
    <location>
        <begin position="124"/>
        <end position="134"/>
    </location>
</feature>
<feature type="compositionally biased region" description="Basic and acidic residues" evidence="1">
    <location>
        <begin position="8"/>
        <end position="21"/>
    </location>
</feature>
<gene>
    <name evidence="4" type="primary">LOC103710964</name>
</gene>